<dbReference type="PANTHER" id="PTHR12963">
    <property type="entry name" value="THYROID RECEPTOR INTERACTING PROTEIN RELATED"/>
    <property type="match status" value="1"/>
</dbReference>
<dbReference type="Pfam" id="PF06221">
    <property type="entry name" value="zf-C2HC5"/>
    <property type="match status" value="1"/>
</dbReference>
<dbReference type="PANTHER" id="PTHR12963:SF4">
    <property type="entry name" value="ACTIVATING SIGNAL COINTEGRATOR 1"/>
    <property type="match status" value="1"/>
</dbReference>
<accession>A0A0P1KLR6</accession>
<feature type="compositionally biased region" description="Polar residues" evidence="1">
    <location>
        <begin position="78"/>
        <end position="99"/>
    </location>
</feature>
<dbReference type="GO" id="GO:0008270">
    <property type="term" value="F:zinc ion binding"/>
    <property type="evidence" value="ECO:0007669"/>
    <property type="project" value="InterPro"/>
</dbReference>
<dbReference type="GO" id="GO:0072344">
    <property type="term" value="P:rescue of stalled ribosome"/>
    <property type="evidence" value="ECO:0007669"/>
    <property type="project" value="InterPro"/>
</dbReference>
<feature type="region of interest" description="Disordered" evidence="1">
    <location>
        <begin position="467"/>
        <end position="508"/>
    </location>
</feature>
<dbReference type="Proteomes" id="UP000236544">
    <property type="component" value="Unassembled WGS sequence"/>
</dbReference>
<evidence type="ECO:0000256" key="1">
    <source>
        <dbReference type="SAM" id="MobiDB-lite"/>
    </source>
</evidence>
<gene>
    <name evidence="3" type="ORF">LAQU0_S01e13586g</name>
</gene>
<dbReference type="GO" id="GO:0045893">
    <property type="term" value="P:positive regulation of DNA-templated transcription"/>
    <property type="evidence" value="ECO:0007669"/>
    <property type="project" value="TreeGrafter"/>
</dbReference>
<dbReference type="OrthoDB" id="338816at2759"/>
<dbReference type="InterPro" id="IPR009349">
    <property type="entry name" value="TRIP4/RQT4_C2HC5_Znf"/>
</dbReference>
<protein>
    <submittedName>
        <fullName evidence="3">LAQU0S01e13586g1_1</fullName>
    </submittedName>
</protein>
<dbReference type="AlphaFoldDB" id="A0A0P1KLR6"/>
<organism evidence="3 4">
    <name type="scientific">Lachancea quebecensis</name>
    <dbReference type="NCBI Taxonomy" id="1654605"/>
    <lineage>
        <taxon>Eukaryota</taxon>
        <taxon>Fungi</taxon>
        <taxon>Dikarya</taxon>
        <taxon>Ascomycota</taxon>
        <taxon>Saccharomycotina</taxon>
        <taxon>Saccharomycetes</taxon>
        <taxon>Saccharomycetales</taxon>
        <taxon>Saccharomycetaceae</taxon>
        <taxon>Lachancea</taxon>
    </lineage>
</organism>
<keyword evidence="4" id="KW-1185">Reference proteome</keyword>
<dbReference type="GO" id="GO:0180022">
    <property type="term" value="C:RQC-trigger complex"/>
    <property type="evidence" value="ECO:0007669"/>
    <property type="project" value="InterPro"/>
</dbReference>
<evidence type="ECO:0000313" key="4">
    <source>
        <dbReference type="Proteomes" id="UP000236544"/>
    </source>
</evidence>
<dbReference type="GO" id="GO:0005634">
    <property type="term" value="C:nucleus"/>
    <property type="evidence" value="ECO:0007669"/>
    <property type="project" value="InterPro"/>
</dbReference>
<dbReference type="EMBL" id="LN890560">
    <property type="protein sequence ID" value="CUS20739.1"/>
    <property type="molecule type" value="Genomic_DNA"/>
</dbReference>
<sequence>MGKESAISFAVKEIPHIIPIDEESTRQLCKQILSEFGKDPQAIAEKFMDILGPEDASLNFVLQFTEKLSHEEKEEVSKNTMSSKPSTKVDTFASKSGRQGVTKPESTELRKREELSGVSALPKSNDPRKAVVRPSTKLNPKEKTKKASKTRKVQSLTEIDDILKALELEQTESDPTKYACNCQGSRHPLFEVAPNCLSCGKIICLREGLNLNHCTFCHTEFLSQEERAQIIEVLNQEKQELESSKPVVAPEKPRKPKGYKITSGAGTNLFSEQDKLFDRVEKERQRELKRAEVLEGIDKEENKAMHSQNSEDATDPELKVAQERLEKLLHFQDTSAQRTKIIDNASDFSMSNDGNVWGSAQDRALLLKKQQRNMRRWERLERERHGGRDKVVMDLSIGKDGKVTMTEARRAPKTAHAFDEENVEDISDEEDLQDLKEITELKSTLLDEKKRVDKDLESNIWDAEKDKKQFQKPVYVNDERESSSEEEEPEIGGTRDRGWKNRVQISQGDENSLEQNILAVL</sequence>
<name>A0A0P1KLR6_9SACH</name>
<feature type="region of interest" description="Disordered" evidence="1">
    <location>
        <begin position="71"/>
        <end position="151"/>
    </location>
</feature>
<reference evidence="4" key="1">
    <citation type="submission" date="2015-10" db="EMBL/GenBank/DDBJ databases">
        <authorList>
            <person name="Devillers H."/>
        </authorList>
    </citation>
    <scope>NUCLEOTIDE SEQUENCE [LARGE SCALE GENOMIC DNA]</scope>
</reference>
<feature type="domain" description="TRIP4/RQT4 C2HC5-type zinc finger" evidence="2">
    <location>
        <begin position="177"/>
        <end position="231"/>
    </location>
</feature>
<feature type="compositionally biased region" description="Basic and acidic residues" evidence="1">
    <location>
        <begin position="105"/>
        <end position="115"/>
    </location>
</feature>
<evidence type="ECO:0000313" key="3">
    <source>
        <dbReference type="EMBL" id="CUS20739.1"/>
    </source>
</evidence>
<proteinExistence type="predicted"/>
<evidence type="ECO:0000259" key="2">
    <source>
        <dbReference type="Pfam" id="PF06221"/>
    </source>
</evidence>
<dbReference type="InterPro" id="IPR039128">
    <property type="entry name" value="TRIP4-like"/>
</dbReference>